<name>A0A974GZ15_XENLA</name>
<reference evidence="1" key="1">
    <citation type="submission" date="2016-05" db="EMBL/GenBank/DDBJ databases">
        <title>WGS assembly of Xenopus laevis.</title>
        <authorList>
            <person name="Session A."/>
            <person name="Uno Y."/>
            <person name="Kwon T."/>
            <person name="Chapman J."/>
            <person name="Toyoda A."/>
            <person name="Takahashi S."/>
            <person name="Fukui A."/>
            <person name="Hikosaka A."/>
            <person name="Putnam N."/>
            <person name="Stites J."/>
            <person name="Van Heeringen S."/>
            <person name="Quigley I."/>
            <person name="Heinz S."/>
            <person name="Hellsten U."/>
            <person name="Lyons J."/>
            <person name="Suzuki A."/>
            <person name="Kondo M."/>
            <person name="Ogino H."/>
            <person name="Ochi H."/>
            <person name="Bogdanovic O."/>
            <person name="Lister R."/>
            <person name="Georgiou G."/>
            <person name="Paranjpe S."/>
            <person name="Van Kruijsbergen I."/>
            <person name="Mozaffari S."/>
            <person name="Shu S."/>
            <person name="Schmutz J."/>
            <person name="Jenkins J."/>
            <person name="Grimwood J."/>
            <person name="Carlson J."/>
            <person name="Mitros T."/>
            <person name="Simakov O."/>
            <person name="Heald R."/>
            <person name="Miller K."/>
            <person name="Haudenschild C."/>
            <person name="Kuroki Y."/>
            <person name="Tanaka T."/>
            <person name="Michiue T."/>
            <person name="Watanabe M."/>
            <person name="Kinoshita T."/>
            <person name="Ohta Y."/>
            <person name="Mawaribuchi S."/>
            <person name="Suzuki Y."/>
            <person name="Haramoto Y."/>
            <person name="Yamamoto T."/>
            <person name="Takagi C."/>
            <person name="Kitzman J."/>
            <person name="Shendure J."/>
            <person name="Nakayama T."/>
            <person name="Izutsu Y."/>
            <person name="Robert J."/>
            <person name="Dichmann D."/>
            <person name="Flajnik M."/>
            <person name="Houston D."/>
            <person name="Marcotte E."/>
            <person name="Wallingford J."/>
            <person name="Ito Y."/>
            <person name="Asashima M."/>
            <person name="Ueno N."/>
            <person name="Matsuda Y."/>
            <person name="Jan Veenstra G."/>
            <person name="Fujiyama A."/>
            <person name="Harland R."/>
            <person name="Taira M."/>
            <person name="Rokhsar D.S."/>
        </authorList>
    </citation>
    <scope>NUCLEOTIDE SEQUENCE</scope>
    <source>
        <strain evidence="1">J</strain>
        <tissue evidence="1">Blood</tissue>
    </source>
</reference>
<accession>A0A974GZ15</accession>
<dbReference type="Proteomes" id="UP000694892">
    <property type="component" value="Unassembled WGS sequence"/>
</dbReference>
<dbReference type="EMBL" id="KV470956">
    <property type="protein sequence ID" value="OCT55847.1"/>
    <property type="molecule type" value="Genomic_DNA"/>
</dbReference>
<sequence length="66" mass="7109">MSHLRRLLLGRGVMKGEICLSAPGSSLRVPPAPGDCSPLFPFASDIFLVTLTDTSKHLWESEALVS</sequence>
<organism evidence="1">
    <name type="scientific">Xenopus laevis</name>
    <name type="common">African clawed frog</name>
    <dbReference type="NCBI Taxonomy" id="8355"/>
    <lineage>
        <taxon>Eukaryota</taxon>
        <taxon>Metazoa</taxon>
        <taxon>Chordata</taxon>
        <taxon>Craniata</taxon>
        <taxon>Vertebrata</taxon>
        <taxon>Euteleostomi</taxon>
        <taxon>Amphibia</taxon>
        <taxon>Batrachia</taxon>
        <taxon>Anura</taxon>
        <taxon>Pipoidea</taxon>
        <taxon>Pipidae</taxon>
        <taxon>Xenopodinae</taxon>
        <taxon>Xenopus</taxon>
        <taxon>Xenopus</taxon>
    </lineage>
</organism>
<proteinExistence type="predicted"/>
<protein>
    <submittedName>
        <fullName evidence="1">Uncharacterized protein</fullName>
    </submittedName>
</protein>
<evidence type="ECO:0000313" key="1">
    <source>
        <dbReference type="EMBL" id="OCT55847.1"/>
    </source>
</evidence>
<dbReference type="AlphaFoldDB" id="A0A974GZ15"/>
<gene>
    <name evidence="1" type="ORF">XELAEV_18003067mg</name>
</gene>